<comment type="caution">
    <text evidence="5">The sequence shown here is derived from an EMBL/GenBank/DDBJ whole genome shotgun (WGS) entry which is preliminary data.</text>
</comment>
<dbReference type="RefSeq" id="WP_211547287.1">
    <property type="nucleotide sequence ID" value="NZ_JAGTUF010000004.1"/>
</dbReference>
<evidence type="ECO:0000256" key="2">
    <source>
        <dbReference type="ARBA" id="ARBA00023125"/>
    </source>
</evidence>
<accession>A0ABS5IAM9</accession>
<organism evidence="5 6">
    <name type="scientific">Magnetospirillum sulfuroxidans</name>
    <dbReference type="NCBI Taxonomy" id="611300"/>
    <lineage>
        <taxon>Bacteria</taxon>
        <taxon>Pseudomonadati</taxon>
        <taxon>Pseudomonadota</taxon>
        <taxon>Alphaproteobacteria</taxon>
        <taxon>Rhodospirillales</taxon>
        <taxon>Rhodospirillaceae</taxon>
        <taxon>Magnetospirillum</taxon>
    </lineage>
</organism>
<evidence type="ECO:0000256" key="1">
    <source>
        <dbReference type="ARBA" id="ARBA00023015"/>
    </source>
</evidence>
<dbReference type="Pfam" id="PF14525">
    <property type="entry name" value="AraC_binding_2"/>
    <property type="match status" value="1"/>
</dbReference>
<keyword evidence="6" id="KW-1185">Reference proteome</keyword>
<dbReference type="Gene3D" id="1.10.10.60">
    <property type="entry name" value="Homeodomain-like"/>
    <property type="match status" value="1"/>
</dbReference>
<reference evidence="5 6" key="1">
    <citation type="submission" date="2021-04" db="EMBL/GenBank/DDBJ databases">
        <title>Magnetospirillum sulfuroxidans sp. nov., a facultative chemolithoautotrophic sulfur-oxidizing alphaproteobacterium isolated from freshwater sediment and proposals for Paramagetospirillum gen. nov., and Magnetospirillaceae fam. nov.</title>
        <authorList>
            <person name="Koziaeva V."/>
            <person name="Geelhoed J.S."/>
            <person name="Sorokin D.Y."/>
            <person name="Grouzdev D.S."/>
        </authorList>
    </citation>
    <scope>NUCLEOTIDE SEQUENCE [LARGE SCALE GENOMIC DNA]</scope>
    <source>
        <strain evidence="5 6">J10</strain>
    </source>
</reference>
<dbReference type="InterPro" id="IPR020449">
    <property type="entry name" value="Tscrpt_reg_AraC-type_HTH"/>
</dbReference>
<dbReference type="InterPro" id="IPR018060">
    <property type="entry name" value="HTH_AraC"/>
</dbReference>
<proteinExistence type="predicted"/>
<dbReference type="PROSITE" id="PS01124">
    <property type="entry name" value="HTH_ARAC_FAMILY_2"/>
    <property type="match status" value="1"/>
</dbReference>
<sequence length="359" mass="40001">MKTFIPKASLLPGHVPEDQHVHLWQQSIAPMLEAVPVHGPEIAQKLPEMNQYHLGRFLFIDCNFPGQNFRRTASMMARHDDVDHASLHMFTHGRNRVVNGGIDFEIRPGNVYGVNLAHAVTARSTQSEALVLVLPRQLLLDEVPQIADLRGAAFAEGSVSGQLFMDHMLALRRLLPQAGMDSIPALTQSLLGLLDALVVHGDATARVAQTAMFASICRHIDQRLDDPALGVESLCAQFRCSRATLYRLFKQNGGVREHIQGRRLMACFKAITAPRHMQRRIFDIALDYGFVSPSHFSHLFRRHFGLSPSEAREMGEKRPGYRLELDLSMGGDAATDAATDAVRMWRWVKSLTVSAAMRG</sequence>
<dbReference type="EMBL" id="JAGTUF010000004">
    <property type="protein sequence ID" value="MBR9971485.1"/>
    <property type="molecule type" value="Genomic_DNA"/>
</dbReference>
<keyword evidence="3" id="KW-0804">Transcription</keyword>
<evidence type="ECO:0000313" key="5">
    <source>
        <dbReference type="EMBL" id="MBR9971485.1"/>
    </source>
</evidence>
<dbReference type="PANTHER" id="PTHR46796">
    <property type="entry name" value="HTH-TYPE TRANSCRIPTIONAL ACTIVATOR RHAS-RELATED"/>
    <property type="match status" value="1"/>
</dbReference>
<dbReference type="InterPro" id="IPR009057">
    <property type="entry name" value="Homeodomain-like_sf"/>
</dbReference>
<name>A0ABS5IAM9_9PROT</name>
<dbReference type="InterPro" id="IPR035418">
    <property type="entry name" value="AraC-bd_2"/>
</dbReference>
<dbReference type="PRINTS" id="PR00032">
    <property type="entry name" value="HTHARAC"/>
</dbReference>
<dbReference type="Proteomes" id="UP000680714">
    <property type="component" value="Unassembled WGS sequence"/>
</dbReference>
<dbReference type="SMART" id="SM00342">
    <property type="entry name" value="HTH_ARAC"/>
    <property type="match status" value="1"/>
</dbReference>
<evidence type="ECO:0000313" key="6">
    <source>
        <dbReference type="Proteomes" id="UP000680714"/>
    </source>
</evidence>
<protein>
    <submittedName>
        <fullName evidence="5">Helix-turn-helix domain-containing protein</fullName>
    </submittedName>
</protein>
<evidence type="ECO:0000259" key="4">
    <source>
        <dbReference type="PROSITE" id="PS01124"/>
    </source>
</evidence>
<gene>
    <name evidence="5" type="ORF">KEC16_07150</name>
</gene>
<feature type="domain" description="HTH araC/xylS-type" evidence="4">
    <location>
        <begin position="214"/>
        <end position="314"/>
    </location>
</feature>
<evidence type="ECO:0000256" key="3">
    <source>
        <dbReference type="ARBA" id="ARBA00023163"/>
    </source>
</evidence>
<keyword evidence="2" id="KW-0238">DNA-binding</keyword>
<keyword evidence="1" id="KW-0805">Transcription regulation</keyword>
<dbReference type="SUPFAM" id="SSF46689">
    <property type="entry name" value="Homeodomain-like"/>
    <property type="match status" value="1"/>
</dbReference>
<dbReference type="PANTHER" id="PTHR46796:SF6">
    <property type="entry name" value="ARAC SUBFAMILY"/>
    <property type="match status" value="1"/>
</dbReference>
<dbReference type="Pfam" id="PF12833">
    <property type="entry name" value="HTH_18"/>
    <property type="match status" value="1"/>
</dbReference>
<dbReference type="InterPro" id="IPR050204">
    <property type="entry name" value="AraC_XylS_family_regulators"/>
</dbReference>